<sequence>MKNQDEIFQSNRPHFKKEFLLPKYWKIWLLIGVCWIFSLFPYAVIRWLGLRCGSFFRKSNIKVIRTRRQIARINIDVALASYSKEQRDEIFDQFCNNVGIAIFDMVIAWFWSKRRFAKLIKLPENKDFSEWYGKRAFLFFCPHFLNLEVNARAIGLILPSYGVYLKNANPLWDWLQYYFRLRNNKALVAKDNPRAMIKTLALKHGLWYAPDQDLGTKSALFMPFFDEPEACTTTGTWQLYRSFNDLTLVPCLLLPSKDPKYYFEFHILEAVTFDDLTAKYNAGELTREELTYQVVLRANQTVESTVKLDIANYMWMHRRFKNRPAGKEDYYKDVK</sequence>
<reference evidence="8 9" key="1">
    <citation type="submission" date="2017-08" db="EMBL/GenBank/DDBJ databases">
        <title>Reclassification of Bisgaard taxon 37 and 44.</title>
        <authorList>
            <person name="Christensen H."/>
        </authorList>
    </citation>
    <scope>NUCLEOTIDE SEQUENCE [LARGE SCALE GENOMIC DNA]</scope>
    <source>
        <strain evidence="8 9">111</strain>
    </source>
</reference>
<keyword evidence="5 7" id="KW-0472">Membrane</keyword>
<dbReference type="Proteomes" id="UP000265916">
    <property type="component" value="Unassembled WGS sequence"/>
</dbReference>
<dbReference type="InterPro" id="IPR004960">
    <property type="entry name" value="LipA_acyltrans"/>
</dbReference>
<dbReference type="PANTHER" id="PTHR30606:SF9">
    <property type="entry name" value="LIPID A BIOSYNTHESIS LAUROYLTRANSFERASE"/>
    <property type="match status" value="1"/>
</dbReference>
<feature type="transmembrane region" description="Helical" evidence="7">
    <location>
        <begin position="27"/>
        <end position="48"/>
    </location>
</feature>
<dbReference type="GO" id="GO:0016746">
    <property type="term" value="F:acyltransferase activity"/>
    <property type="evidence" value="ECO:0007669"/>
    <property type="project" value="UniProtKB-KW"/>
</dbReference>
<keyword evidence="4" id="KW-0808">Transferase</keyword>
<dbReference type="OrthoDB" id="9803456at2"/>
<keyword evidence="7" id="KW-1133">Transmembrane helix</keyword>
<organism evidence="8 9">
    <name type="scientific">Psittacicella hinzii</name>
    <dbReference type="NCBI Taxonomy" id="2028575"/>
    <lineage>
        <taxon>Bacteria</taxon>
        <taxon>Pseudomonadati</taxon>
        <taxon>Pseudomonadota</taxon>
        <taxon>Gammaproteobacteria</taxon>
        <taxon>Pasteurellales</taxon>
        <taxon>Psittacicellaceae</taxon>
        <taxon>Psittacicella</taxon>
    </lineage>
</organism>
<protein>
    <recommendedName>
        <fullName evidence="10">Lipid A biosynthesis lauroyl acyltransferase</fullName>
    </recommendedName>
</protein>
<evidence type="ECO:0000256" key="6">
    <source>
        <dbReference type="ARBA" id="ARBA00023315"/>
    </source>
</evidence>
<gene>
    <name evidence="8" type="ORF">CKF58_00845</name>
</gene>
<evidence type="ECO:0008006" key="10">
    <source>
        <dbReference type="Google" id="ProtNLM"/>
    </source>
</evidence>
<dbReference type="AlphaFoldDB" id="A0A3A1YV14"/>
<evidence type="ECO:0000313" key="9">
    <source>
        <dbReference type="Proteomes" id="UP000265916"/>
    </source>
</evidence>
<keyword evidence="2" id="KW-1003">Cell membrane</keyword>
<dbReference type="RefSeq" id="WP_119530098.1">
    <property type="nucleotide sequence ID" value="NZ_JBHSSP010000020.1"/>
</dbReference>
<evidence type="ECO:0000256" key="7">
    <source>
        <dbReference type="SAM" id="Phobius"/>
    </source>
</evidence>
<proteinExistence type="predicted"/>
<feature type="transmembrane region" description="Helical" evidence="7">
    <location>
        <begin position="94"/>
        <end position="112"/>
    </location>
</feature>
<evidence type="ECO:0000256" key="4">
    <source>
        <dbReference type="ARBA" id="ARBA00022679"/>
    </source>
</evidence>
<evidence type="ECO:0000256" key="5">
    <source>
        <dbReference type="ARBA" id="ARBA00023136"/>
    </source>
</evidence>
<dbReference type="Pfam" id="PF03279">
    <property type="entry name" value="Lip_A_acyltrans"/>
    <property type="match status" value="1"/>
</dbReference>
<keyword evidence="6" id="KW-0012">Acyltransferase</keyword>
<evidence type="ECO:0000256" key="1">
    <source>
        <dbReference type="ARBA" id="ARBA00004533"/>
    </source>
</evidence>
<evidence type="ECO:0000313" key="8">
    <source>
        <dbReference type="EMBL" id="RIY40294.1"/>
    </source>
</evidence>
<keyword evidence="9" id="KW-1185">Reference proteome</keyword>
<comment type="caution">
    <text evidence="8">The sequence shown here is derived from an EMBL/GenBank/DDBJ whole genome shotgun (WGS) entry which is preliminary data.</text>
</comment>
<dbReference type="GO" id="GO:0005886">
    <property type="term" value="C:plasma membrane"/>
    <property type="evidence" value="ECO:0007669"/>
    <property type="project" value="UniProtKB-SubCell"/>
</dbReference>
<dbReference type="CDD" id="cd07984">
    <property type="entry name" value="LPLAT_LABLAT-like"/>
    <property type="match status" value="1"/>
</dbReference>
<comment type="subcellular location">
    <subcellularLocation>
        <location evidence="1">Cell inner membrane</location>
    </subcellularLocation>
</comment>
<evidence type="ECO:0000256" key="2">
    <source>
        <dbReference type="ARBA" id="ARBA00022475"/>
    </source>
</evidence>
<evidence type="ECO:0000256" key="3">
    <source>
        <dbReference type="ARBA" id="ARBA00022519"/>
    </source>
</evidence>
<dbReference type="EMBL" id="NRJG01000016">
    <property type="protein sequence ID" value="RIY40294.1"/>
    <property type="molecule type" value="Genomic_DNA"/>
</dbReference>
<dbReference type="GO" id="GO:0009247">
    <property type="term" value="P:glycolipid biosynthetic process"/>
    <property type="evidence" value="ECO:0007669"/>
    <property type="project" value="UniProtKB-ARBA"/>
</dbReference>
<name>A0A3A1YV14_9GAMM</name>
<keyword evidence="3" id="KW-0997">Cell inner membrane</keyword>
<accession>A0A3A1YV14</accession>
<dbReference type="PANTHER" id="PTHR30606">
    <property type="entry name" value="LIPID A BIOSYNTHESIS LAUROYL ACYLTRANSFERASE"/>
    <property type="match status" value="1"/>
</dbReference>
<keyword evidence="7" id="KW-0812">Transmembrane</keyword>